<organism evidence="7 8">
    <name type="scientific">Shinella fusca</name>
    <dbReference type="NCBI Taxonomy" id="544480"/>
    <lineage>
        <taxon>Bacteria</taxon>
        <taxon>Pseudomonadati</taxon>
        <taxon>Pseudomonadota</taxon>
        <taxon>Alphaproteobacteria</taxon>
        <taxon>Hyphomicrobiales</taxon>
        <taxon>Rhizobiaceae</taxon>
        <taxon>Shinella</taxon>
    </lineage>
</organism>
<gene>
    <name evidence="7" type="ORF">HNQ66_000056</name>
</gene>
<evidence type="ECO:0000313" key="7">
    <source>
        <dbReference type="EMBL" id="MBB5040678.1"/>
    </source>
</evidence>
<dbReference type="EMBL" id="JACHIK010000001">
    <property type="protein sequence ID" value="MBB5040678.1"/>
    <property type="molecule type" value="Genomic_DNA"/>
</dbReference>
<proteinExistence type="inferred from homology"/>
<evidence type="ECO:0000256" key="3">
    <source>
        <dbReference type="ARBA" id="ARBA00023015"/>
    </source>
</evidence>
<dbReference type="GO" id="GO:0003700">
    <property type="term" value="F:DNA-binding transcription factor activity"/>
    <property type="evidence" value="ECO:0007669"/>
    <property type="project" value="InterPro"/>
</dbReference>
<keyword evidence="3" id="KW-0805">Transcription regulation</keyword>
<dbReference type="InterPro" id="IPR037402">
    <property type="entry name" value="YidZ_PBP2"/>
</dbReference>
<keyword evidence="8" id="KW-1185">Reference proteome</keyword>
<dbReference type="SUPFAM" id="SSF53850">
    <property type="entry name" value="Periplasmic binding protein-like II"/>
    <property type="match status" value="1"/>
</dbReference>
<dbReference type="PROSITE" id="PS50931">
    <property type="entry name" value="HTH_LYSR"/>
    <property type="match status" value="1"/>
</dbReference>
<dbReference type="RefSeq" id="WP_184139681.1">
    <property type="nucleotide sequence ID" value="NZ_JACHIK010000001.1"/>
</dbReference>
<evidence type="ECO:0000256" key="4">
    <source>
        <dbReference type="ARBA" id="ARBA00023125"/>
    </source>
</evidence>
<dbReference type="SUPFAM" id="SSF46785">
    <property type="entry name" value="Winged helix' DNA-binding domain"/>
    <property type="match status" value="1"/>
</dbReference>
<evidence type="ECO:0000259" key="6">
    <source>
        <dbReference type="PROSITE" id="PS50931"/>
    </source>
</evidence>
<dbReference type="InterPro" id="IPR050389">
    <property type="entry name" value="LysR-type_TF"/>
</dbReference>
<accession>A0A7W7YQV3</accession>
<dbReference type="PANTHER" id="PTHR30118:SF15">
    <property type="entry name" value="TRANSCRIPTIONAL REGULATORY PROTEIN"/>
    <property type="match status" value="1"/>
</dbReference>
<dbReference type="Gene3D" id="1.10.10.10">
    <property type="entry name" value="Winged helix-like DNA-binding domain superfamily/Winged helix DNA-binding domain"/>
    <property type="match status" value="1"/>
</dbReference>
<dbReference type="InterPro" id="IPR036388">
    <property type="entry name" value="WH-like_DNA-bd_sf"/>
</dbReference>
<evidence type="ECO:0000256" key="1">
    <source>
        <dbReference type="ARBA" id="ARBA00009437"/>
    </source>
</evidence>
<comment type="similarity">
    <text evidence="1">Belongs to the LysR transcriptional regulatory family.</text>
</comment>
<keyword evidence="2" id="KW-0536">Nodulation</keyword>
<dbReference type="Proteomes" id="UP000535406">
    <property type="component" value="Unassembled WGS sequence"/>
</dbReference>
<reference evidence="7 8" key="1">
    <citation type="submission" date="2020-08" db="EMBL/GenBank/DDBJ databases">
        <title>Genomic Encyclopedia of Type Strains, Phase IV (KMG-IV): sequencing the most valuable type-strain genomes for metagenomic binning, comparative biology and taxonomic classification.</title>
        <authorList>
            <person name="Goeker M."/>
        </authorList>
    </citation>
    <scope>NUCLEOTIDE SEQUENCE [LARGE SCALE GENOMIC DNA]</scope>
    <source>
        <strain evidence="7 8">DSM 21319</strain>
    </source>
</reference>
<dbReference type="Pfam" id="PF03466">
    <property type="entry name" value="LysR_substrate"/>
    <property type="match status" value="1"/>
</dbReference>
<keyword evidence="5" id="KW-0804">Transcription</keyword>
<dbReference type="CDD" id="cd08417">
    <property type="entry name" value="PBP2_Nitroaromatics_like"/>
    <property type="match status" value="1"/>
</dbReference>
<evidence type="ECO:0000313" key="8">
    <source>
        <dbReference type="Proteomes" id="UP000535406"/>
    </source>
</evidence>
<keyword evidence="4 7" id="KW-0238">DNA-binding</keyword>
<evidence type="ECO:0000256" key="2">
    <source>
        <dbReference type="ARBA" id="ARBA00022458"/>
    </source>
</evidence>
<feature type="domain" description="HTH lysR-type" evidence="6">
    <location>
        <begin position="6"/>
        <end position="63"/>
    </location>
</feature>
<sequence>MNLRSIDLNLLVVLDALLDEAHVSRAAARLNLSQPATSSALDRCRHLFDDPLLERGKGGMRLTPKAEALRDPLKVLLAGIAAVVDAPEEPLSEIRRTVRIVTADHPGIVIAGPLHRALARTAPGIDLVIQPWHGAPAALESLARGASDIVLSVFPTIDEAAFHRETLLEEHYVVAMRKGHPAVEGFCLDRWLAYPHVLVSGRGDTRSDLDDRLAALGRARRIGIVVPSFLMVPPLLEDGDLIAMTPSHCLPPDAGDRFHLLPPPIPVPGFPLHLAWHRRRDRDRAVQHVAGELRAIFVGLS</sequence>
<dbReference type="PANTHER" id="PTHR30118">
    <property type="entry name" value="HTH-TYPE TRANSCRIPTIONAL REGULATOR LEUO-RELATED"/>
    <property type="match status" value="1"/>
</dbReference>
<dbReference type="InterPro" id="IPR005119">
    <property type="entry name" value="LysR_subst-bd"/>
</dbReference>
<dbReference type="AlphaFoldDB" id="A0A7W7YQV3"/>
<evidence type="ECO:0000256" key="5">
    <source>
        <dbReference type="ARBA" id="ARBA00023163"/>
    </source>
</evidence>
<dbReference type="Gene3D" id="3.40.190.10">
    <property type="entry name" value="Periplasmic binding protein-like II"/>
    <property type="match status" value="2"/>
</dbReference>
<dbReference type="Pfam" id="PF00126">
    <property type="entry name" value="HTH_1"/>
    <property type="match status" value="1"/>
</dbReference>
<dbReference type="InterPro" id="IPR000847">
    <property type="entry name" value="LysR_HTH_N"/>
</dbReference>
<protein>
    <submittedName>
        <fullName evidence="7">DNA-binding transcriptional LysR family regulator</fullName>
    </submittedName>
</protein>
<name>A0A7W7YQV3_9HYPH</name>
<comment type="caution">
    <text evidence="7">The sequence shown here is derived from an EMBL/GenBank/DDBJ whole genome shotgun (WGS) entry which is preliminary data.</text>
</comment>
<dbReference type="GO" id="GO:0003677">
    <property type="term" value="F:DNA binding"/>
    <property type="evidence" value="ECO:0007669"/>
    <property type="project" value="UniProtKB-KW"/>
</dbReference>
<dbReference type="InterPro" id="IPR036390">
    <property type="entry name" value="WH_DNA-bd_sf"/>
</dbReference>